<dbReference type="AlphaFoldDB" id="A0A927HC04"/>
<name>A0A927HC04_9BACI</name>
<proteinExistence type="predicted"/>
<sequence length="80" mass="8751">MIGSLTQAVGNAGTAVVVSEGLDFGLFSFSYIRSQEQRTVNTDVEESEASRERSEILRRITEVYALTDFIQGVGAYIEGN</sequence>
<evidence type="ECO:0000313" key="1">
    <source>
        <dbReference type="EMBL" id="MBD3109132.1"/>
    </source>
</evidence>
<comment type="caution">
    <text evidence="1">The sequence shown here is derived from an EMBL/GenBank/DDBJ whole genome shotgun (WGS) entry which is preliminary data.</text>
</comment>
<organism evidence="1 2">
    <name type="scientific">Peribacillus faecalis</name>
    <dbReference type="NCBI Taxonomy" id="2772559"/>
    <lineage>
        <taxon>Bacteria</taxon>
        <taxon>Bacillati</taxon>
        <taxon>Bacillota</taxon>
        <taxon>Bacilli</taxon>
        <taxon>Bacillales</taxon>
        <taxon>Bacillaceae</taxon>
        <taxon>Peribacillus</taxon>
    </lineage>
</organism>
<dbReference type="Proteomes" id="UP000602076">
    <property type="component" value="Unassembled WGS sequence"/>
</dbReference>
<protein>
    <submittedName>
        <fullName evidence="1">Uncharacterized protein</fullName>
    </submittedName>
</protein>
<gene>
    <name evidence="1" type="ORF">IEO70_12315</name>
</gene>
<dbReference type="RefSeq" id="WP_190998672.1">
    <property type="nucleotide sequence ID" value="NZ_JACXSI010000028.1"/>
</dbReference>
<reference evidence="1" key="1">
    <citation type="submission" date="2020-09" db="EMBL/GenBank/DDBJ databases">
        <title>Bacillus faecalis sp. nov., a moderately halophilic bacterium isolated from cow faeces.</title>
        <authorList>
            <person name="Jiang L."/>
            <person name="Lee J."/>
        </authorList>
    </citation>
    <scope>NUCLEOTIDE SEQUENCE</scope>
    <source>
        <strain evidence="1">AGMB 02131</strain>
    </source>
</reference>
<keyword evidence="2" id="KW-1185">Reference proteome</keyword>
<dbReference type="EMBL" id="JACXSI010000028">
    <property type="protein sequence ID" value="MBD3109132.1"/>
    <property type="molecule type" value="Genomic_DNA"/>
</dbReference>
<evidence type="ECO:0000313" key="2">
    <source>
        <dbReference type="Proteomes" id="UP000602076"/>
    </source>
</evidence>
<accession>A0A927HC04</accession>